<evidence type="ECO:0000256" key="2">
    <source>
        <dbReference type="SAM" id="SignalP"/>
    </source>
</evidence>
<evidence type="ECO:0000313" key="3">
    <source>
        <dbReference type="EMBL" id="KAF9577619.1"/>
    </source>
</evidence>
<evidence type="ECO:0000313" key="4">
    <source>
        <dbReference type="Proteomes" id="UP000780801"/>
    </source>
</evidence>
<protein>
    <submittedName>
        <fullName evidence="3">Uncharacterized protein</fullName>
    </submittedName>
</protein>
<feature type="compositionally biased region" description="Polar residues" evidence="1">
    <location>
        <begin position="51"/>
        <end position="63"/>
    </location>
</feature>
<dbReference type="OrthoDB" id="3044029at2759"/>
<keyword evidence="2" id="KW-0732">Signal</keyword>
<feature type="chain" id="PRO_5040373230" evidence="2">
    <location>
        <begin position="25"/>
        <end position="228"/>
    </location>
</feature>
<accession>A0A9P6FLV0</accession>
<name>A0A9P6FLV0_9FUNG</name>
<evidence type="ECO:0000256" key="1">
    <source>
        <dbReference type="SAM" id="MobiDB-lite"/>
    </source>
</evidence>
<sequence length="228" mass="24182">MHCPSFKLVLSTVLAAMVVSTAVAAPASKYAAAPETAPARYVAHSADVSPKTVSGGKNNQMTPASPAAKSSHGSAPLHGNPGQTGVIINKDEFCLFLPRVAGGNIAKSEDSALAFCTKPFLPGAEDARPMPLGFIRTSHYLRNTEEDWVQVTGTFDRSQYLLAESDGGGQYDMQAPVGAVCSGWGAFVQLTEPDNEIFCIRCCKEKDHCPKNKSTHGCRGVLAGDFEY</sequence>
<feature type="signal peptide" evidence="2">
    <location>
        <begin position="1"/>
        <end position="24"/>
    </location>
</feature>
<comment type="caution">
    <text evidence="3">The sequence shown here is derived from an EMBL/GenBank/DDBJ whole genome shotgun (WGS) entry which is preliminary data.</text>
</comment>
<organism evidence="3 4">
    <name type="scientific">Lunasporangiospora selenospora</name>
    <dbReference type="NCBI Taxonomy" id="979761"/>
    <lineage>
        <taxon>Eukaryota</taxon>
        <taxon>Fungi</taxon>
        <taxon>Fungi incertae sedis</taxon>
        <taxon>Mucoromycota</taxon>
        <taxon>Mortierellomycotina</taxon>
        <taxon>Mortierellomycetes</taxon>
        <taxon>Mortierellales</taxon>
        <taxon>Mortierellaceae</taxon>
        <taxon>Lunasporangiospora</taxon>
    </lineage>
</organism>
<dbReference type="EMBL" id="JAABOA010004601">
    <property type="protein sequence ID" value="KAF9577619.1"/>
    <property type="molecule type" value="Genomic_DNA"/>
</dbReference>
<dbReference type="AlphaFoldDB" id="A0A9P6FLV0"/>
<gene>
    <name evidence="3" type="ORF">BGW38_007069</name>
</gene>
<proteinExistence type="predicted"/>
<dbReference type="Proteomes" id="UP000780801">
    <property type="component" value="Unassembled WGS sequence"/>
</dbReference>
<keyword evidence="4" id="KW-1185">Reference proteome</keyword>
<reference evidence="3" key="1">
    <citation type="journal article" date="2020" name="Fungal Divers.">
        <title>Resolving the Mortierellaceae phylogeny through synthesis of multi-gene phylogenetics and phylogenomics.</title>
        <authorList>
            <person name="Vandepol N."/>
            <person name="Liber J."/>
            <person name="Desiro A."/>
            <person name="Na H."/>
            <person name="Kennedy M."/>
            <person name="Barry K."/>
            <person name="Grigoriev I.V."/>
            <person name="Miller A.N."/>
            <person name="O'Donnell K."/>
            <person name="Stajich J.E."/>
            <person name="Bonito G."/>
        </authorList>
    </citation>
    <scope>NUCLEOTIDE SEQUENCE</scope>
    <source>
        <strain evidence="3">KOD1015</strain>
    </source>
</reference>
<feature type="region of interest" description="Disordered" evidence="1">
    <location>
        <begin position="48"/>
        <end position="82"/>
    </location>
</feature>